<reference evidence="1 2" key="1">
    <citation type="submission" date="2017-07" db="EMBL/GenBank/DDBJ databases">
        <title>Draft whole genome sequences of clinical Proprionibacteriaceae strains.</title>
        <authorList>
            <person name="Bernier A.-M."/>
            <person name="Bernard K."/>
            <person name="Domingo M.-C."/>
        </authorList>
    </citation>
    <scope>NUCLEOTIDE SEQUENCE [LARGE SCALE GENOMIC DNA]</scope>
    <source>
        <strain evidence="1 2">NML 130396</strain>
    </source>
</reference>
<dbReference type="EMBL" id="NMVQ01000021">
    <property type="protein sequence ID" value="OYO21156.1"/>
    <property type="molecule type" value="Genomic_DNA"/>
</dbReference>
<name>A0A255H184_9ACTN</name>
<proteinExistence type="predicted"/>
<evidence type="ECO:0000313" key="1">
    <source>
        <dbReference type="EMBL" id="OYO21156.1"/>
    </source>
</evidence>
<dbReference type="Proteomes" id="UP000216311">
    <property type="component" value="Unassembled WGS sequence"/>
</dbReference>
<evidence type="ECO:0008006" key="3">
    <source>
        <dbReference type="Google" id="ProtNLM"/>
    </source>
</evidence>
<dbReference type="NCBIfam" id="NF033179">
    <property type="entry name" value="TnsA_like_Actin"/>
    <property type="match status" value="1"/>
</dbReference>
<organism evidence="1 2">
    <name type="scientific">Enemella dayhoffiae</name>
    <dbReference type="NCBI Taxonomy" id="2016507"/>
    <lineage>
        <taxon>Bacteria</taxon>
        <taxon>Bacillati</taxon>
        <taxon>Actinomycetota</taxon>
        <taxon>Actinomycetes</taxon>
        <taxon>Propionibacteriales</taxon>
        <taxon>Propionibacteriaceae</taxon>
        <taxon>Enemella</taxon>
    </lineage>
</organism>
<keyword evidence="2" id="KW-1185">Reference proteome</keyword>
<gene>
    <name evidence="1" type="ORF">CGZ93_10845</name>
</gene>
<sequence length="222" mass="24819">MTGSLRNARLEDARPAREFAAWPGKRNYEGLWWSSTNRAHVAFESLLERDALLWFDWDQDVTAISSQPVAFLWPKGTPSQRSHVPDYFVRLANGDGKLIDVRGTQGHTDKALAQFDLTRASCAELGWQYEVWTGLPAELATSLRWLAGYRQDRCAPSPTVTDRLTAAFKNGAALGDGIEQVAVFASVSREIVTANVYHLLWTHELTADLTRPLSWETEVVSA</sequence>
<dbReference type="AlphaFoldDB" id="A0A255H184"/>
<protein>
    <recommendedName>
        <fullName evidence="3">TnsA-like heteromeric transposase endonuclease subunit</fullName>
    </recommendedName>
</protein>
<accession>A0A255H184</accession>
<dbReference type="InterPro" id="IPR048000">
    <property type="entry name" value="TnsA-like"/>
</dbReference>
<comment type="caution">
    <text evidence="1">The sequence shown here is derived from an EMBL/GenBank/DDBJ whole genome shotgun (WGS) entry which is preliminary data.</text>
</comment>
<evidence type="ECO:0000313" key="2">
    <source>
        <dbReference type="Proteomes" id="UP000216311"/>
    </source>
</evidence>